<keyword evidence="2" id="KW-0812">Transmembrane</keyword>
<feature type="region of interest" description="Disordered" evidence="1">
    <location>
        <begin position="40"/>
        <end position="108"/>
    </location>
</feature>
<evidence type="ECO:0000313" key="4">
    <source>
        <dbReference type="Proteomes" id="UP000606991"/>
    </source>
</evidence>
<gene>
    <name evidence="3" type="ORF">JF886_04420</name>
</gene>
<evidence type="ECO:0000256" key="2">
    <source>
        <dbReference type="SAM" id="Phobius"/>
    </source>
</evidence>
<keyword evidence="2" id="KW-1133">Transmembrane helix</keyword>
<feature type="transmembrane region" description="Helical" evidence="2">
    <location>
        <begin position="16"/>
        <end position="36"/>
    </location>
</feature>
<dbReference type="AlphaFoldDB" id="A0A934K1W7"/>
<feature type="compositionally biased region" description="Low complexity" evidence="1">
    <location>
        <begin position="51"/>
        <end position="62"/>
    </location>
</feature>
<accession>A0A934K1W7</accession>
<name>A0A934K1W7_9BACT</name>
<keyword evidence="2" id="KW-0472">Membrane</keyword>
<sequence>MAPGGLPPSRWTWQRLVVIAGAVVVVGLVLAAIVLATRKPAPSPTPQAIVTPSASASASPSPSDTPTPSPTPTATAPPTATPKPTPTATITPQNTPTQQAGLLFPANGSGTGSECGANGTYTGCPVTSHLIGAANQWRTHNASTPQPLCRCPSTYSSAFAQQNDTLLPPGDQGNPDRAAVQVSLTLSSGTENMVVLFVRQGGTWLADDTYCGSRMNTLSSGAPTTC</sequence>
<dbReference type="RefSeq" id="WP_337310002.1">
    <property type="nucleotide sequence ID" value="NZ_JAEKNS010000052.1"/>
</dbReference>
<proteinExistence type="predicted"/>
<evidence type="ECO:0000313" key="3">
    <source>
        <dbReference type="EMBL" id="MBJ7594098.1"/>
    </source>
</evidence>
<evidence type="ECO:0000256" key="1">
    <source>
        <dbReference type="SAM" id="MobiDB-lite"/>
    </source>
</evidence>
<organism evidence="3 4">
    <name type="scientific">Candidatus Aeolococcus gillhamiae</name>
    <dbReference type="NCBI Taxonomy" id="3127015"/>
    <lineage>
        <taxon>Bacteria</taxon>
        <taxon>Bacillati</taxon>
        <taxon>Candidatus Dormiibacterota</taxon>
        <taxon>Candidatus Dormibacteria</taxon>
        <taxon>Candidatus Aeolococcales</taxon>
        <taxon>Candidatus Aeolococcaceae</taxon>
        <taxon>Candidatus Aeolococcus</taxon>
    </lineage>
</organism>
<dbReference type="EMBL" id="JAEKNS010000052">
    <property type="protein sequence ID" value="MBJ7594098.1"/>
    <property type="molecule type" value="Genomic_DNA"/>
</dbReference>
<protein>
    <submittedName>
        <fullName evidence="3">Uncharacterized protein</fullName>
    </submittedName>
</protein>
<comment type="caution">
    <text evidence="3">The sequence shown here is derived from an EMBL/GenBank/DDBJ whole genome shotgun (WGS) entry which is preliminary data.</text>
</comment>
<dbReference type="Proteomes" id="UP000606991">
    <property type="component" value="Unassembled WGS sequence"/>
</dbReference>
<reference evidence="3 4" key="1">
    <citation type="submission" date="2020-10" db="EMBL/GenBank/DDBJ databases">
        <title>Ca. Dormibacterota MAGs.</title>
        <authorList>
            <person name="Montgomery K."/>
        </authorList>
    </citation>
    <scope>NUCLEOTIDE SEQUENCE [LARGE SCALE GENOMIC DNA]</scope>
    <source>
        <strain evidence="3">SC8812_S17_18</strain>
    </source>
</reference>